<evidence type="ECO:0000313" key="13">
    <source>
        <dbReference type="Proteomes" id="UP000002586"/>
    </source>
</evidence>
<dbReference type="Gene3D" id="3.30.565.10">
    <property type="entry name" value="Histidine kinase-like ATPase, C-terminal domain"/>
    <property type="match status" value="1"/>
</dbReference>
<evidence type="ECO:0000259" key="10">
    <source>
        <dbReference type="PROSITE" id="PS50109"/>
    </source>
</evidence>
<dbReference type="STRING" id="156889.Mmc1_2942"/>
<dbReference type="InterPro" id="IPR005467">
    <property type="entry name" value="His_kinase_dom"/>
</dbReference>
<keyword evidence="9" id="KW-0472">Membrane</keyword>
<dbReference type="SMART" id="SM00091">
    <property type="entry name" value="PAS"/>
    <property type="match status" value="1"/>
</dbReference>
<dbReference type="EMBL" id="CP000471">
    <property type="protein sequence ID" value="ABK45433.1"/>
    <property type="molecule type" value="Genomic_DNA"/>
</dbReference>
<dbReference type="eggNOG" id="COG4191">
    <property type="taxonomic scope" value="Bacteria"/>
</dbReference>
<dbReference type="PANTHER" id="PTHR43065:SF10">
    <property type="entry name" value="PEROXIDE STRESS-ACTIVATED HISTIDINE KINASE MAK3"/>
    <property type="match status" value="1"/>
</dbReference>
<gene>
    <name evidence="12" type="ordered locus">Mmc1_2942</name>
</gene>
<evidence type="ECO:0000313" key="12">
    <source>
        <dbReference type="EMBL" id="ABK45433.1"/>
    </source>
</evidence>
<evidence type="ECO:0000256" key="8">
    <source>
        <dbReference type="ARBA" id="ARBA00023012"/>
    </source>
</evidence>
<dbReference type="PANTHER" id="PTHR43065">
    <property type="entry name" value="SENSOR HISTIDINE KINASE"/>
    <property type="match status" value="1"/>
</dbReference>
<evidence type="ECO:0000256" key="5">
    <source>
        <dbReference type="ARBA" id="ARBA00022741"/>
    </source>
</evidence>
<evidence type="ECO:0000256" key="3">
    <source>
        <dbReference type="ARBA" id="ARBA00022553"/>
    </source>
</evidence>
<keyword evidence="8" id="KW-0902">Two-component regulatory system</keyword>
<dbReference type="InterPro" id="IPR000014">
    <property type="entry name" value="PAS"/>
</dbReference>
<dbReference type="Pfam" id="PF00989">
    <property type="entry name" value="PAS"/>
    <property type="match status" value="1"/>
</dbReference>
<comment type="catalytic activity">
    <reaction evidence="1">
        <text>ATP + protein L-histidine = ADP + protein N-phospho-L-histidine.</text>
        <dbReference type="EC" id="2.7.13.3"/>
    </reaction>
</comment>
<dbReference type="InterPro" id="IPR036097">
    <property type="entry name" value="HisK_dim/P_sf"/>
</dbReference>
<dbReference type="InterPro" id="IPR013767">
    <property type="entry name" value="PAS_fold"/>
</dbReference>
<keyword evidence="7" id="KW-0067">ATP-binding</keyword>
<feature type="domain" description="Histidine kinase" evidence="10">
    <location>
        <begin position="702"/>
        <end position="918"/>
    </location>
</feature>
<protein>
    <recommendedName>
        <fullName evidence="2">histidine kinase</fullName>
        <ecNumber evidence="2">2.7.13.3</ecNumber>
    </recommendedName>
</protein>
<name>A0LBU0_MAGMM</name>
<keyword evidence="9" id="KW-1133">Transmembrane helix</keyword>
<dbReference type="GO" id="GO:0005524">
    <property type="term" value="F:ATP binding"/>
    <property type="evidence" value="ECO:0007669"/>
    <property type="project" value="UniProtKB-KW"/>
</dbReference>
<keyword evidence="9" id="KW-0812">Transmembrane</keyword>
<dbReference type="InterPro" id="IPR003594">
    <property type="entry name" value="HATPase_dom"/>
</dbReference>
<dbReference type="PROSITE" id="PS50112">
    <property type="entry name" value="PAS"/>
    <property type="match status" value="1"/>
</dbReference>
<feature type="transmembrane region" description="Helical" evidence="9">
    <location>
        <begin position="32"/>
        <end position="54"/>
    </location>
</feature>
<dbReference type="HOGENOM" id="CLU_314449_0_0_5"/>
<dbReference type="AlphaFoldDB" id="A0LBU0"/>
<dbReference type="InterPro" id="IPR004358">
    <property type="entry name" value="Sig_transdc_His_kin-like_C"/>
</dbReference>
<accession>A0LBU0</accession>
<reference evidence="12 13" key="2">
    <citation type="journal article" date="2012" name="Int. J. Syst. Evol. Microbiol.">
        <title>Magnetococcus marinus gen. nov., sp. nov., a marine, magnetotactic bacterium that represents a novel lineage (Magnetococcaceae fam. nov.; Magnetococcales ord. nov.) at the base of the Alphaproteobacteria.</title>
        <authorList>
            <person name="Bazylinski D.A."/>
            <person name="Williams T.J."/>
            <person name="Lefevre C.T."/>
            <person name="Berg R.J."/>
            <person name="Zhang C.L."/>
            <person name="Bowser S.S."/>
            <person name="Dean A.J."/>
            <person name="Beveridge T.J."/>
        </authorList>
    </citation>
    <scope>NUCLEOTIDE SEQUENCE [LARGE SCALE GENOMIC DNA]</scope>
    <source>
        <strain evidence="13">ATCC BAA-1437 / JCM 17883 / MC-1</strain>
    </source>
</reference>
<dbReference type="KEGG" id="mgm:Mmc1_2942"/>
<evidence type="ECO:0000259" key="11">
    <source>
        <dbReference type="PROSITE" id="PS50112"/>
    </source>
</evidence>
<dbReference type="Gene3D" id="1.10.287.130">
    <property type="match status" value="1"/>
</dbReference>
<keyword evidence="5" id="KW-0547">Nucleotide-binding</keyword>
<keyword evidence="4" id="KW-0808">Transferase</keyword>
<keyword evidence="13" id="KW-1185">Reference proteome</keyword>
<dbReference type="SUPFAM" id="SSF55874">
    <property type="entry name" value="ATPase domain of HSP90 chaperone/DNA topoisomerase II/histidine kinase"/>
    <property type="match status" value="1"/>
</dbReference>
<reference evidence="13" key="1">
    <citation type="journal article" date="2009" name="Appl. Environ. Microbiol.">
        <title>Complete genome sequence of the chemolithoautotrophic marine magnetotactic coccus strain MC-1.</title>
        <authorList>
            <person name="Schubbe S."/>
            <person name="Williams T.J."/>
            <person name="Xie G."/>
            <person name="Kiss H.E."/>
            <person name="Brettin T.S."/>
            <person name="Martinez D."/>
            <person name="Ross C.A."/>
            <person name="Schuler D."/>
            <person name="Cox B.L."/>
            <person name="Nealson K.H."/>
            <person name="Bazylinski D.A."/>
        </authorList>
    </citation>
    <scope>NUCLEOTIDE SEQUENCE [LARGE SCALE GENOMIC DNA]</scope>
    <source>
        <strain evidence="13">ATCC BAA-1437 / JCM 17883 / MC-1</strain>
    </source>
</reference>
<dbReference type="SUPFAM" id="SSF55785">
    <property type="entry name" value="PYP-like sensor domain (PAS domain)"/>
    <property type="match status" value="1"/>
</dbReference>
<dbReference type="CDD" id="cd00130">
    <property type="entry name" value="PAS"/>
    <property type="match status" value="1"/>
</dbReference>
<dbReference type="GO" id="GO:0006355">
    <property type="term" value="P:regulation of DNA-templated transcription"/>
    <property type="evidence" value="ECO:0007669"/>
    <property type="project" value="InterPro"/>
</dbReference>
<dbReference type="SMART" id="SM00387">
    <property type="entry name" value="HATPase_c"/>
    <property type="match status" value="1"/>
</dbReference>
<dbReference type="PROSITE" id="PS50109">
    <property type="entry name" value="HIS_KIN"/>
    <property type="match status" value="1"/>
</dbReference>
<keyword evidence="6 12" id="KW-0418">Kinase</keyword>
<dbReference type="GO" id="GO:0000155">
    <property type="term" value="F:phosphorelay sensor kinase activity"/>
    <property type="evidence" value="ECO:0007669"/>
    <property type="project" value="InterPro"/>
</dbReference>
<dbReference type="NCBIfam" id="TIGR00229">
    <property type="entry name" value="sensory_box"/>
    <property type="match status" value="1"/>
</dbReference>
<dbReference type="Gene3D" id="3.30.450.20">
    <property type="entry name" value="PAS domain"/>
    <property type="match status" value="1"/>
</dbReference>
<feature type="transmembrane region" description="Helical" evidence="9">
    <location>
        <begin position="472"/>
        <end position="492"/>
    </location>
</feature>
<dbReference type="InterPro" id="IPR036890">
    <property type="entry name" value="HATPase_C_sf"/>
</dbReference>
<dbReference type="EC" id="2.7.13.3" evidence="2"/>
<dbReference type="PRINTS" id="PR00344">
    <property type="entry name" value="BCTRLSENSOR"/>
</dbReference>
<dbReference type="InterPro" id="IPR035965">
    <property type="entry name" value="PAS-like_dom_sf"/>
</dbReference>
<evidence type="ECO:0000256" key="2">
    <source>
        <dbReference type="ARBA" id="ARBA00012438"/>
    </source>
</evidence>
<organism evidence="12 13">
    <name type="scientific">Magnetococcus marinus (strain ATCC BAA-1437 / JCM 17883 / MC-1)</name>
    <dbReference type="NCBI Taxonomy" id="156889"/>
    <lineage>
        <taxon>Bacteria</taxon>
        <taxon>Pseudomonadati</taxon>
        <taxon>Pseudomonadota</taxon>
        <taxon>Magnetococcia</taxon>
        <taxon>Magnetococcales</taxon>
        <taxon>Magnetococcaceae</taxon>
        <taxon>Magnetococcus</taxon>
    </lineage>
</organism>
<evidence type="ECO:0000256" key="6">
    <source>
        <dbReference type="ARBA" id="ARBA00022777"/>
    </source>
</evidence>
<proteinExistence type="predicted"/>
<keyword evidence="3" id="KW-0597">Phosphoprotein</keyword>
<dbReference type="SUPFAM" id="SSF47384">
    <property type="entry name" value="Homodimeric domain of signal transducing histidine kinase"/>
    <property type="match status" value="1"/>
</dbReference>
<sequence length="930" mass="105112">MGRGILEMASSLIRKLAQRFPTLLGNQAPWHIWLNFAFGLIALIIVASAALSGFHLQRYGQMVESTTAQSFSALEAAEELSAYSVLLSAGLPSMEHTQRLEELAPLTNRLSLHRQKVRERLQQLQDWLPADQLSQVQEQLGQMGDAFSQLISLHVTRFRLASQKQEQRHRMRNLRAALLDIIPPLDFASDALTQSISHSLLEQFQQERLAPLLQTVQLDAELAQFTLDLAQQCFPQSPSQSPAKPFNNPMPRLQSYSMQLPTLTPLLHKLAELGPNAFQAPCQKDVTLTLLKLLQQTHQANTQEIKQLNLVITQQLPSSIGQLLKESTDHYALTISIKTTNNRLHYILTAALLTQNLEELRPLLRSARQTYAFLAAQVSQYKNSPMSTQSPLLVDKIESLVQQFSTLLEGDEGLLQNHHRHLLNKQAIALNIKNNLHISSLLSARVTQLVKDVKQQVNNRRQTMAAGLPSQIWLLALTTLGGLLIVTLIALLTSHLLKQRQQQLTEGAKRLRIVVENMPIMLQAFDNNHNIVVWNSECERITGYSRAEVIGQQHIMQQLYPLEMTRQKVLDLFTKQKSNFRNVEFDLTSKTGTQHTIAWSSSHHHFPIPGWGAWAVGVDVTQRTTLERELLLHRDNLDTLVQSRTQALQQAMLDLGIKTAEVERFNRELAHRVEEEVENNRAKDGLLIHQSRMAAMGEMIGNIAHQWRQPLSAVNLILFNIKDMYLFGELDESTLQAKTEQASALLQSMSQTIDDFRNFFKPDKVLEHFDFNLAVEHALSLVASAMENHQITLHFEPYPEPLIIEGYPRELSQVILLLLNNAKDAIVETEHQKGLISLKLTEVGTQTKLTIQDSGNGIPKDILDRIFEPYFTTKEESKGTGIGLYMARMIIMEHMHGTIMAHNEPQGACFTLNIPRAEGHTLSAEQEQLT</sequence>
<evidence type="ECO:0000256" key="4">
    <source>
        <dbReference type="ARBA" id="ARBA00022679"/>
    </source>
</evidence>
<evidence type="ECO:0000256" key="1">
    <source>
        <dbReference type="ARBA" id="ARBA00000085"/>
    </source>
</evidence>
<feature type="domain" description="PAS" evidence="11">
    <location>
        <begin position="507"/>
        <end position="561"/>
    </location>
</feature>
<dbReference type="Pfam" id="PF02518">
    <property type="entry name" value="HATPase_c"/>
    <property type="match status" value="1"/>
</dbReference>
<dbReference type="Proteomes" id="UP000002586">
    <property type="component" value="Chromosome"/>
</dbReference>
<evidence type="ECO:0000256" key="7">
    <source>
        <dbReference type="ARBA" id="ARBA00022840"/>
    </source>
</evidence>
<evidence type="ECO:0000256" key="9">
    <source>
        <dbReference type="SAM" id="Phobius"/>
    </source>
</evidence>